<protein>
    <submittedName>
        <fullName evidence="2">Zinc finger, CCHC-type, retrotransposon Gag domain protein</fullName>
    </submittedName>
</protein>
<sequence>MMIGNEVDKYMAPFNELSRMVPHMVSTEEKRVDRYIWGLVPEVRRMVTSSNPITLQDAVGMAYRLTNDETAQSVTSASRWVTLLGTARGMEEIAQSVTSTSRLVTLLVTARREEEIIGEDQHAMNVEVLITSEMFARG</sequence>
<accession>A0A699HZB7</accession>
<feature type="domain" description="Ty3 transposon capsid-like protein" evidence="1">
    <location>
        <begin position="6"/>
        <end position="75"/>
    </location>
</feature>
<dbReference type="Pfam" id="PF19259">
    <property type="entry name" value="Ty3_capsid"/>
    <property type="match status" value="1"/>
</dbReference>
<dbReference type="AlphaFoldDB" id="A0A699HZB7"/>
<reference evidence="2" key="1">
    <citation type="journal article" date="2019" name="Sci. Rep.">
        <title>Draft genome of Tanacetum cinerariifolium, the natural source of mosquito coil.</title>
        <authorList>
            <person name="Yamashiro T."/>
            <person name="Shiraishi A."/>
            <person name="Satake H."/>
            <person name="Nakayama K."/>
        </authorList>
    </citation>
    <scope>NUCLEOTIDE SEQUENCE</scope>
</reference>
<dbReference type="EMBL" id="BKCJ010230505">
    <property type="protein sequence ID" value="GEY99921.1"/>
    <property type="molecule type" value="Genomic_DNA"/>
</dbReference>
<evidence type="ECO:0000313" key="2">
    <source>
        <dbReference type="EMBL" id="GEY99921.1"/>
    </source>
</evidence>
<dbReference type="InterPro" id="IPR045358">
    <property type="entry name" value="Ty3_capsid"/>
</dbReference>
<gene>
    <name evidence="2" type="ORF">Tci_471895</name>
</gene>
<comment type="caution">
    <text evidence="2">The sequence shown here is derived from an EMBL/GenBank/DDBJ whole genome shotgun (WGS) entry which is preliminary data.</text>
</comment>
<name>A0A699HZB7_TANCI</name>
<organism evidence="2">
    <name type="scientific">Tanacetum cinerariifolium</name>
    <name type="common">Dalmatian daisy</name>
    <name type="synonym">Chrysanthemum cinerariifolium</name>
    <dbReference type="NCBI Taxonomy" id="118510"/>
    <lineage>
        <taxon>Eukaryota</taxon>
        <taxon>Viridiplantae</taxon>
        <taxon>Streptophyta</taxon>
        <taxon>Embryophyta</taxon>
        <taxon>Tracheophyta</taxon>
        <taxon>Spermatophyta</taxon>
        <taxon>Magnoliopsida</taxon>
        <taxon>eudicotyledons</taxon>
        <taxon>Gunneridae</taxon>
        <taxon>Pentapetalae</taxon>
        <taxon>asterids</taxon>
        <taxon>campanulids</taxon>
        <taxon>Asterales</taxon>
        <taxon>Asteraceae</taxon>
        <taxon>Asteroideae</taxon>
        <taxon>Anthemideae</taxon>
        <taxon>Anthemidinae</taxon>
        <taxon>Tanacetum</taxon>
    </lineage>
</organism>
<evidence type="ECO:0000259" key="1">
    <source>
        <dbReference type="Pfam" id="PF19259"/>
    </source>
</evidence>
<proteinExistence type="predicted"/>